<keyword evidence="1 2" id="KW-0808">Transferase</keyword>
<evidence type="ECO:0000256" key="3">
    <source>
        <dbReference type="SAM" id="MobiDB-lite"/>
    </source>
</evidence>
<feature type="region of interest" description="Disordered" evidence="3">
    <location>
        <begin position="57"/>
        <end position="81"/>
    </location>
</feature>
<dbReference type="Pfam" id="PF01743">
    <property type="entry name" value="PolyA_pol"/>
    <property type="match status" value="1"/>
</dbReference>
<name>A0ABP7HCU8_9PSEU</name>
<dbReference type="SUPFAM" id="SSF81301">
    <property type="entry name" value="Nucleotidyltransferase"/>
    <property type="match status" value="1"/>
</dbReference>
<protein>
    <recommendedName>
        <fullName evidence="4">Poly A polymerase head domain-containing protein</fullName>
    </recommendedName>
</protein>
<organism evidence="5 6">
    <name type="scientific">Amycolatopsis tucumanensis</name>
    <dbReference type="NCBI Taxonomy" id="401106"/>
    <lineage>
        <taxon>Bacteria</taxon>
        <taxon>Bacillati</taxon>
        <taxon>Actinomycetota</taxon>
        <taxon>Actinomycetes</taxon>
        <taxon>Pseudonocardiales</taxon>
        <taxon>Pseudonocardiaceae</taxon>
        <taxon>Amycolatopsis</taxon>
    </lineage>
</organism>
<dbReference type="Proteomes" id="UP001501624">
    <property type="component" value="Unassembled WGS sequence"/>
</dbReference>
<feature type="region of interest" description="Disordered" evidence="3">
    <location>
        <begin position="1"/>
        <end position="27"/>
    </location>
</feature>
<sequence length="359" mass="39495">MTLEPDGDDPYASPVRPPLVGDQTPEGRIAGFAWDGAGNDAISTHLDDRLLLEGDQDLACPPDRRVPQTVDDTGGVMPPRDLPADQVPRADTLDAGIPAHADLLLDLPAAPWQPLARPLFAAVHATGHRIWLSGGSVRGLLTGEAARTVKDLDLSGTVPAGRFTDTARQTLRAYRMSEFRTTITPHTLVCAVVPPGQRTRLIEYRGLSQGGFRFPAVGSSLSEDARHRDFTFNALHYDTLGHRVFDGSGTGIRDLLGPARRFDPLKRPTDPVARAEILIRAAKFFVRWTKTDCDLTPFLEWVATFDDGWHEALGTRTLSRLTDDYEQNVVGPPGRHQEYLDLLPPQGRKLIEKLREAAR</sequence>
<keyword evidence="6" id="KW-1185">Reference proteome</keyword>
<comment type="similarity">
    <text evidence="2">Belongs to the tRNA nucleotidyltransferase/poly(A) polymerase family.</text>
</comment>
<gene>
    <name evidence="5" type="ORF">GCM10022380_04720</name>
</gene>
<dbReference type="InterPro" id="IPR002646">
    <property type="entry name" value="PolA_pol_head_dom"/>
</dbReference>
<dbReference type="InterPro" id="IPR043519">
    <property type="entry name" value="NT_sf"/>
</dbReference>
<dbReference type="Gene3D" id="3.30.460.10">
    <property type="entry name" value="Beta Polymerase, domain 2"/>
    <property type="match status" value="1"/>
</dbReference>
<reference evidence="6" key="1">
    <citation type="journal article" date="2019" name="Int. J. Syst. Evol. Microbiol.">
        <title>The Global Catalogue of Microorganisms (GCM) 10K type strain sequencing project: providing services to taxonomists for standard genome sequencing and annotation.</title>
        <authorList>
            <consortium name="The Broad Institute Genomics Platform"/>
            <consortium name="The Broad Institute Genome Sequencing Center for Infectious Disease"/>
            <person name="Wu L."/>
            <person name="Ma J."/>
        </authorList>
    </citation>
    <scope>NUCLEOTIDE SEQUENCE [LARGE SCALE GENOMIC DNA]</scope>
    <source>
        <strain evidence="6">JCM 17017</strain>
    </source>
</reference>
<evidence type="ECO:0000256" key="2">
    <source>
        <dbReference type="RuleBase" id="RU003953"/>
    </source>
</evidence>
<keyword evidence="2" id="KW-0694">RNA-binding</keyword>
<dbReference type="RefSeq" id="WP_237336698.1">
    <property type="nucleotide sequence ID" value="NZ_BAABCM010000001.1"/>
</dbReference>
<evidence type="ECO:0000256" key="1">
    <source>
        <dbReference type="ARBA" id="ARBA00022679"/>
    </source>
</evidence>
<evidence type="ECO:0000313" key="6">
    <source>
        <dbReference type="Proteomes" id="UP001501624"/>
    </source>
</evidence>
<feature type="domain" description="Poly A polymerase head" evidence="4">
    <location>
        <begin position="130"/>
        <end position="255"/>
    </location>
</feature>
<accession>A0ABP7HCU8</accession>
<dbReference type="EMBL" id="BAABCM010000001">
    <property type="protein sequence ID" value="GAA3791252.1"/>
    <property type="molecule type" value="Genomic_DNA"/>
</dbReference>
<proteinExistence type="inferred from homology"/>
<evidence type="ECO:0000313" key="5">
    <source>
        <dbReference type="EMBL" id="GAA3791252.1"/>
    </source>
</evidence>
<comment type="caution">
    <text evidence="5">The sequence shown here is derived from an EMBL/GenBank/DDBJ whole genome shotgun (WGS) entry which is preliminary data.</text>
</comment>
<evidence type="ECO:0000259" key="4">
    <source>
        <dbReference type="Pfam" id="PF01743"/>
    </source>
</evidence>